<keyword evidence="4" id="KW-1015">Disulfide bond</keyword>
<evidence type="ECO:0000256" key="1">
    <source>
        <dbReference type="ARBA" id="ARBA00004196"/>
    </source>
</evidence>
<dbReference type="NCBIfam" id="TIGR00385">
    <property type="entry name" value="dsbE"/>
    <property type="match status" value="1"/>
</dbReference>
<proteinExistence type="inferred from homology"/>
<dbReference type="GO" id="GO:0015036">
    <property type="term" value="F:disulfide oxidoreductase activity"/>
    <property type="evidence" value="ECO:0007669"/>
    <property type="project" value="InterPro"/>
</dbReference>
<sequence length="190" mass="20506">MAEKKKISPFMILPPVLFAALAGMFLWGMSNGKDSNALPSTREGGTVPALSVSPLGTGGEFTREDLMTGGVKLVNFWASWCAPCRVEHPQLETLAREGVTIYGINYKDEDANALRFLEELGNPYVALMADKKGRTGLEWGLYGVPETFVINKDGVILKRFAGPITVEVLDSIIRPAIAKAGEVQSSDEGS</sequence>
<evidence type="ECO:0000256" key="2">
    <source>
        <dbReference type="ARBA" id="ARBA00007758"/>
    </source>
</evidence>
<gene>
    <name evidence="7" type="ORF">AKJ29_11800</name>
</gene>
<reference evidence="7 8" key="1">
    <citation type="submission" date="2015-09" db="EMBL/GenBank/DDBJ databases">
        <title>Draft genome sequence of Aliiroseovarius crassostreae CV919-312TSm, the causative agent of Roseovarius Oyster Disease (formerly Juvenile Oyster Disease).</title>
        <authorList>
            <person name="Kessner L."/>
            <person name="Spinard E."/>
            <person name="Nelson D."/>
        </authorList>
    </citation>
    <scope>NUCLEOTIDE SEQUENCE [LARGE SCALE GENOMIC DNA]</scope>
    <source>
        <strain evidence="7 8">CV919-312</strain>
    </source>
</reference>
<evidence type="ECO:0000256" key="5">
    <source>
        <dbReference type="ARBA" id="ARBA00023284"/>
    </source>
</evidence>
<dbReference type="Gene3D" id="3.40.30.10">
    <property type="entry name" value="Glutaredoxin"/>
    <property type="match status" value="1"/>
</dbReference>
<dbReference type="InterPro" id="IPR036249">
    <property type="entry name" value="Thioredoxin-like_sf"/>
</dbReference>
<dbReference type="PANTHER" id="PTHR42852">
    <property type="entry name" value="THIOL:DISULFIDE INTERCHANGE PROTEIN DSBE"/>
    <property type="match status" value="1"/>
</dbReference>
<comment type="subcellular location">
    <subcellularLocation>
        <location evidence="1">Cell envelope</location>
    </subcellularLocation>
</comment>
<evidence type="ECO:0000256" key="4">
    <source>
        <dbReference type="ARBA" id="ARBA00023157"/>
    </source>
</evidence>
<dbReference type="InterPro" id="IPR004799">
    <property type="entry name" value="Periplasmic_diS_OxRdtase_DsbE"/>
</dbReference>
<comment type="caution">
    <text evidence="7">The sequence shown here is derived from an EMBL/GenBank/DDBJ whole genome shotgun (WGS) entry which is preliminary data.</text>
</comment>
<dbReference type="GO" id="GO:0017004">
    <property type="term" value="P:cytochrome complex assembly"/>
    <property type="evidence" value="ECO:0007669"/>
    <property type="project" value="UniProtKB-KW"/>
</dbReference>
<keyword evidence="3" id="KW-0201">Cytochrome c-type biogenesis</keyword>
<keyword evidence="5" id="KW-0676">Redox-active center</keyword>
<accession>A0A0P7I2Q9</accession>
<dbReference type="CDD" id="cd03010">
    <property type="entry name" value="TlpA_like_DsbE"/>
    <property type="match status" value="1"/>
</dbReference>
<evidence type="ECO:0000313" key="7">
    <source>
        <dbReference type="EMBL" id="KPN63349.1"/>
    </source>
</evidence>
<dbReference type="SUPFAM" id="SSF52833">
    <property type="entry name" value="Thioredoxin-like"/>
    <property type="match status" value="1"/>
</dbReference>
<dbReference type="InterPro" id="IPR013740">
    <property type="entry name" value="Redoxin"/>
</dbReference>
<feature type="domain" description="Thioredoxin" evidence="6">
    <location>
        <begin position="41"/>
        <end position="178"/>
    </location>
</feature>
<protein>
    <submittedName>
        <fullName evidence="7">Thiol:disulfide interchange protein</fullName>
    </submittedName>
</protein>
<dbReference type="InterPro" id="IPR050553">
    <property type="entry name" value="Thioredoxin_ResA/DsbE_sf"/>
</dbReference>
<evidence type="ECO:0000313" key="8">
    <source>
        <dbReference type="Proteomes" id="UP000050471"/>
    </source>
</evidence>
<dbReference type="InterPro" id="IPR017937">
    <property type="entry name" value="Thioredoxin_CS"/>
</dbReference>
<evidence type="ECO:0000256" key="3">
    <source>
        <dbReference type="ARBA" id="ARBA00022748"/>
    </source>
</evidence>
<organism evidence="7 8">
    <name type="scientific">Aliiroseovarius crassostreae</name>
    <dbReference type="NCBI Taxonomy" id="154981"/>
    <lineage>
        <taxon>Bacteria</taxon>
        <taxon>Pseudomonadati</taxon>
        <taxon>Pseudomonadota</taxon>
        <taxon>Alphaproteobacteria</taxon>
        <taxon>Rhodobacterales</taxon>
        <taxon>Paracoccaceae</taxon>
        <taxon>Aliiroseovarius</taxon>
    </lineage>
</organism>
<dbReference type="AlphaFoldDB" id="A0A0P7I2Q9"/>
<dbReference type="RefSeq" id="WP_055189614.1">
    <property type="nucleotide sequence ID" value="NZ_FPBS01000002.1"/>
</dbReference>
<dbReference type="GO" id="GO:0030288">
    <property type="term" value="C:outer membrane-bounded periplasmic space"/>
    <property type="evidence" value="ECO:0007669"/>
    <property type="project" value="InterPro"/>
</dbReference>
<dbReference type="STRING" id="154981.AKJ29_11800"/>
<dbReference type="PANTHER" id="PTHR42852:SF6">
    <property type="entry name" value="THIOL:DISULFIDE INTERCHANGE PROTEIN DSBE"/>
    <property type="match status" value="1"/>
</dbReference>
<dbReference type="PROSITE" id="PS00194">
    <property type="entry name" value="THIOREDOXIN_1"/>
    <property type="match status" value="1"/>
</dbReference>
<keyword evidence="8" id="KW-1185">Reference proteome</keyword>
<dbReference type="InterPro" id="IPR013766">
    <property type="entry name" value="Thioredoxin_domain"/>
</dbReference>
<name>A0A0P7I2Q9_9RHOB</name>
<dbReference type="EMBL" id="LKBA01000006">
    <property type="protein sequence ID" value="KPN63349.1"/>
    <property type="molecule type" value="Genomic_DNA"/>
</dbReference>
<dbReference type="Proteomes" id="UP000050471">
    <property type="component" value="Unassembled WGS sequence"/>
</dbReference>
<dbReference type="PROSITE" id="PS51352">
    <property type="entry name" value="THIOREDOXIN_2"/>
    <property type="match status" value="1"/>
</dbReference>
<comment type="similarity">
    <text evidence="2">Belongs to the thioredoxin family. DsbE subfamily.</text>
</comment>
<evidence type="ECO:0000259" key="6">
    <source>
        <dbReference type="PROSITE" id="PS51352"/>
    </source>
</evidence>
<dbReference type="Pfam" id="PF08534">
    <property type="entry name" value="Redoxin"/>
    <property type="match status" value="1"/>
</dbReference>